<organism evidence="1 2">
    <name type="scientific">Amorphotheca resinae ATCC 22711</name>
    <dbReference type="NCBI Taxonomy" id="857342"/>
    <lineage>
        <taxon>Eukaryota</taxon>
        <taxon>Fungi</taxon>
        <taxon>Dikarya</taxon>
        <taxon>Ascomycota</taxon>
        <taxon>Pezizomycotina</taxon>
        <taxon>Leotiomycetes</taxon>
        <taxon>Helotiales</taxon>
        <taxon>Amorphothecaceae</taxon>
        <taxon>Amorphotheca</taxon>
    </lineage>
</organism>
<evidence type="ECO:0000313" key="2">
    <source>
        <dbReference type="Proteomes" id="UP000241818"/>
    </source>
</evidence>
<gene>
    <name evidence="1" type="ORF">M430DRAFT_184356</name>
</gene>
<evidence type="ECO:0000313" key="1">
    <source>
        <dbReference type="EMBL" id="PSS09219.1"/>
    </source>
</evidence>
<dbReference type="RefSeq" id="XP_024717517.1">
    <property type="nucleotide sequence ID" value="XM_024863873.1"/>
</dbReference>
<dbReference type="EMBL" id="KZ679017">
    <property type="protein sequence ID" value="PSS09219.1"/>
    <property type="molecule type" value="Genomic_DNA"/>
</dbReference>
<dbReference type="GeneID" id="36571954"/>
<proteinExistence type="predicted"/>
<dbReference type="Proteomes" id="UP000241818">
    <property type="component" value="Unassembled WGS sequence"/>
</dbReference>
<reference evidence="1 2" key="1">
    <citation type="journal article" date="2018" name="New Phytol.">
        <title>Comparative genomics and transcriptomics depict ericoid mycorrhizal fungi as versatile saprotrophs and plant mutualists.</title>
        <authorList>
            <person name="Martino E."/>
            <person name="Morin E."/>
            <person name="Grelet G.A."/>
            <person name="Kuo A."/>
            <person name="Kohler A."/>
            <person name="Daghino S."/>
            <person name="Barry K.W."/>
            <person name="Cichocki N."/>
            <person name="Clum A."/>
            <person name="Dockter R.B."/>
            <person name="Hainaut M."/>
            <person name="Kuo R.C."/>
            <person name="LaButti K."/>
            <person name="Lindahl B.D."/>
            <person name="Lindquist E.A."/>
            <person name="Lipzen A."/>
            <person name="Khouja H.R."/>
            <person name="Magnuson J."/>
            <person name="Murat C."/>
            <person name="Ohm R.A."/>
            <person name="Singer S.W."/>
            <person name="Spatafora J.W."/>
            <person name="Wang M."/>
            <person name="Veneault-Fourrey C."/>
            <person name="Henrissat B."/>
            <person name="Grigoriev I.V."/>
            <person name="Martin F.M."/>
            <person name="Perotto S."/>
        </authorList>
    </citation>
    <scope>NUCLEOTIDE SEQUENCE [LARGE SCALE GENOMIC DNA]</scope>
    <source>
        <strain evidence="1 2">ATCC 22711</strain>
    </source>
</reference>
<sequence length="71" mass="8394">MIAILQIFFPFCFPTRILRQNRPGIELRYIPYTHSHNCITQRKPAFPHLPPSVRLTLLFSIIYFPVLVPSR</sequence>
<dbReference type="InParanoid" id="A0A2T3AS66"/>
<accession>A0A2T3AS66</accession>
<protein>
    <submittedName>
        <fullName evidence="1">Uncharacterized protein</fullName>
    </submittedName>
</protein>
<keyword evidence="2" id="KW-1185">Reference proteome</keyword>
<dbReference type="AlphaFoldDB" id="A0A2T3AS66"/>
<name>A0A2T3AS66_AMORE</name>